<dbReference type="PANTHER" id="PTHR24148:SF82">
    <property type="entry name" value="HETEROKARYON INCOMPATIBILITY DOMAIN-CONTAINING PROTEIN"/>
    <property type="match status" value="1"/>
</dbReference>
<gene>
    <name evidence="2" type="ORF">BAUCODRAFT_574559</name>
</gene>
<dbReference type="InterPro" id="IPR052895">
    <property type="entry name" value="HetReg/Transcr_Mod"/>
</dbReference>
<dbReference type="Pfam" id="PF26639">
    <property type="entry name" value="Het-6_barrel"/>
    <property type="match status" value="1"/>
</dbReference>
<dbReference type="eggNOG" id="ENOG502S2V9">
    <property type="taxonomic scope" value="Eukaryota"/>
</dbReference>
<dbReference type="KEGG" id="bcom:BAUCODRAFT_574559"/>
<reference evidence="2 3" key="1">
    <citation type="journal article" date="2012" name="PLoS Pathog.">
        <title>Diverse lifestyles and strategies of plant pathogenesis encoded in the genomes of eighteen Dothideomycetes fungi.</title>
        <authorList>
            <person name="Ohm R.A."/>
            <person name="Feau N."/>
            <person name="Henrissat B."/>
            <person name="Schoch C.L."/>
            <person name="Horwitz B.A."/>
            <person name="Barry K.W."/>
            <person name="Condon B.J."/>
            <person name="Copeland A.C."/>
            <person name="Dhillon B."/>
            <person name="Glaser F."/>
            <person name="Hesse C.N."/>
            <person name="Kosti I."/>
            <person name="LaButti K."/>
            <person name="Lindquist E.A."/>
            <person name="Lucas S."/>
            <person name="Salamov A.A."/>
            <person name="Bradshaw R.E."/>
            <person name="Ciuffetti L."/>
            <person name="Hamelin R.C."/>
            <person name="Kema G.H.J."/>
            <person name="Lawrence C."/>
            <person name="Scott J.A."/>
            <person name="Spatafora J.W."/>
            <person name="Turgeon B.G."/>
            <person name="de Wit P.J.G.M."/>
            <person name="Zhong S."/>
            <person name="Goodwin S.B."/>
            <person name="Grigoriev I.V."/>
        </authorList>
    </citation>
    <scope>NUCLEOTIDE SEQUENCE [LARGE SCALE GENOMIC DNA]</scope>
    <source>
        <strain evidence="2 3">UAMH 10762</strain>
    </source>
</reference>
<evidence type="ECO:0000259" key="1">
    <source>
        <dbReference type="Pfam" id="PF06985"/>
    </source>
</evidence>
<dbReference type="OrthoDB" id="3647238at2759"/>
<dbReference type="RefSeq" id="XP_007675085.1">
    <property type="nucleotide sequence ID" value="XM_007676895.1"/>
</dbReference>
<sequence length="637" mass="73117">MDHLNGVRRVLDKLRINRHREAAWVYKKLNTDQQDVRVLLVKASEDRSKPVCGTLRHISLINQQLPGYETISYVWGDPKLRGRIYVDGCELEVPASTERVLRRFRLPQQDRLLWIDAVCINQQDFLERAQQVQLMAEIYSRTTHGLIWLGEDEGFAAAAKDSILAVYENARQETDGFENFMSMLIDEVLRLYRYAEKRGNLAFDHEPLLKYLGLPWFSRLWCMQEACLPPRCTCWCGNIEMDLLHVVRAAAWLDYKQLTLPFLNHENMDGIQYAFILWTYSDRSRGPHGTSSPFPPPTLYALMAEFRSFETAEPRDHVYGVLGLYQKLGRVQRLSQELLPDYRRPLDAVFRDVTALWIREWNSLEVLRYIYGTPRGMHGMDRTLDLPSWVPAWHRKWNDAKDPLRFILSFDAAGQRPVRLYDDGNANLSVLNVSGLVIGRIAAHTTTFEWGFFRRADNVLTFIKQCEEMMGEADSRVDVTDAHAHSLASRLAMTLFAGGDLYGQVMERGKAADHIVAFRDFIFSTGEVPPDLRGLAPDASRQTLMAAHSYEMLLRACINRHFFVTQDGRPGLGPRTLKDGDIVTVLYGSQWPVILRSNGGEDTYKFIRLAYVDGVMFGEAVRAHETAGKDDQLFRLV</sequence>
<organism evidence="2 3">
    <name type="scientific">Baudoinia panamericana (strain UAMH 10762)</name>
    <name type="common">Angels' share fungus</name>
    <name type="synonym">Baudoinia compniacensis (strain UAMH 10762)</name>
    <dbReference type="NCBI Taxonomy" id="717646"/>
    <lineage>
        <taxon>Eukaryota</taxon>
        <taxon>Fungi</taxon>
        <taxon>Dikarya</taxon>
        <taxon>Ascomycota</taxon>
        <taxon>Pezizomycotina</taxon>
        <taxon>Dothideomycetes</taxon>
        <taxon>Dothideomycetidae</taxon>
        <taxon>Mycosphaerellales</taxon>
        <taxon>Teratosphaeriaceae</taxon>
        <taxon>Baudoinia</taxon>
    </lineage>
</organism>
<dbReference type="PANTHER" id="PTHR24148">
    <property type="entry name" value="ANKYRIN REPEAT DOMAIN-CONTAINING PROTEIN 39 HOMOLOG-RELATED"/>
    <property type="match status" value="1"/>
</dbReference>
<dbReference type="HOGENOM" id="CLU_004184_7_3_1"/>
<name>M2NHK7_BAUPA</name>
<proteinExistence type="predicted"/>
<dbReference type="InterPro" id="IPR010730">
    <property type="entry name" value="HET"/>
</dbReference>
<dbReference type="OMA" id="EHEYETI"/>
<feature type="domain" description="Heterokaryon incompatibility" evidence="1">
    <location>
        <begin position="68"/>
        <end position="225"/>
    </location>
</feature>
<dbReference type="Pfam" id="PF06985">
    <property type="entry name" value="HET"/>
    <property type="match status" value="1"/>
</dbReference>
<dbReference type="AlphaFoldDB" id="M2NHK7"/>
<dbReference type="GeneID" id="19115695"/>
<dbReference type="Proteomes" id="UP000011761">
    <property type="component" value="Unassembled WGS sequence"/>
</dbReference>
<evidence type="ECO:0000313" key="2">
    <source>
        <dbReference type="EMBL" id="EMC98505.1"/>
    </source>
</evidence>
<protein>
    <recommendedName>
        <fullName evidence="1">Heterokaryon incompatibility domain-containing protein</fullName>
    </recommendedName>
</protein>
<evidence type="ECO:0000313" key="3">
    <source>
        <dbReference type="Proteomes" id="UP000011761"/>
    </source>
</evidence>
<keyword evidence="3" id="KW-1185">Reference proteome</keyword>
<dbReference type="EMBL" id="KB445553">
    <property type="protein sequence ID" value="EMC98505.1"/>
    <property type="molecule type" value="Genomic_DNA"/>
</dbReference>
<accession>M2NHK7</accession>